<comment type="caution">
    <text evidence="6">The sequence shown here is derived from an EMBL/GenBank/DDBJ whole genome shotgun (WGS) entry which is preliminary data.</text>
</comment>
<dbReference type="InterPro" id="IPR005119">
    <property type="entry name" value="LysR_subst-bd"/>
</dbReference>
<dbReference type="InterPro" id="IPR036388">
    <property type="entry name" value="WH-like_DNA-bd_sf"/>
</dbReference>
<evidence type="ECO:0000313" key="6">
    <source>
        <dbReference type="EMBL" id="RXN84633.1"/>
    </source>
</evidence>
<feature type="domain" description="HTH lysR-type" evidence="5">
    <location>
        <begin position="1"/>
        <end position="60"/>
    </location>
</feature>
<dbReference type="CDD" id="cd08440">
    <property type="entry name" value="PBP2_LTTR_like_4"/>
    <property type="match status" value="1"/>
</dbReference>
<dbReference type="Pfam" id="PF00126">
    <property type="entry name" value="HTH_1"/>
    <property type="match status" value="1"/>
</dbReference>
<evidence type="ECO:0000256" key="2">
    <source>
        <dbReference type="ARBA" id="ARBA00023015"/>
    </source>
</evidence>
<keyword evidence="3" id="KW-0238">DNA-binding</keyword>
<dbReference type="PROSITE" id="PS50931">
    <property type="entry name" value="HTH_LYSR"/>
    <property type="match status" value="1"/>
</dbReference>
<dbReference type="PANTHER" id="PTHR30419:SF8">
    <property type="entry name" value="NITROGEN ASSIMILATION TRANSCRIPTIONAL ACTIVATOR-RELATED"/>
    <property type="match status" value="1"/>
</dbReference>
<dbReference type="SUPFAM" id="SSF46785">
    <property type="entry name" value="Winged helix' DNA-binding domain"/>
    <property type="match status" value="1"/>
</dbReference>
<dbReference type="RefSeq" id="WP_129153524.1">
    <property type="nucleotide sequence ID" value="NZ_JBHSDO010000018.1"/>
</dbReference>
<protein>
    <submittedName>
        <fullName evidence="6">LysR family transcriptional regulator</fullName>
    </submittedName>
</protein>
<dbReference type="PANTHER" id="PTHR30419">
    <property type="entry name" value="HTH-TYPE TRANSCRIPTIONAL REGULATOR YBHD"/>
    <property type="match status" value="1"/>
</dbReference>
<evidence type="ECO:0000313" key="7">
    <source>
        <dbReference type="Proteomes" id="UP000290849"/>
    </source>
</evidence>
<dbReference type="Pfam" id="PF03466">
    <property type="entry name" value="LysR_substrate"/>
    <property type="match status" value="1"/>
</dbReference>
<reference evidence="6 7" key="1">
    <citation type="journal article" date="2017" name="Int. J. Syst. Evol. Microbiol.">
        <title>Achromobacter aloeverae sp. nov., isolated from the root of Aloe vera (L.) Burm.f.</title>
        <authorList>
            <person name="Kuncharoen N."/>
            <person name="Muramatsu Y."/>
            <person name="Shibata C."/>
            <person name="Kamakura Y."/>
            <person name="Nakagawa Y."/>
            <person name="Tanasupawat S."/>
        </authorList>
    </citation>
    <scope>NUCLEOTIDE SEQUENCE [LARGE SCALE GENOMIC DNA]</scope>
    <source>
        <strain evidence="6 7">AVA-1</strain>
    </source>
</reference>
<dbReference type="GO" id="GO:0003700">
    <property type="term" value="F:DNA-binding transcription factor activity"/>
    <property type="evidence" value="ECO:0007669"/>
    <property type="project" value="InterPro"/>
</dbReference>
<evidence type="ECO:0000259" key="5">
    <source>
        <dbReference type="PROSITE" id="PS50931"/>
    </source>
</evidence>
<organism evidence="6 7">
    <name type="scientific">Achromobacter aloeverae</name>
    <dbReference type="NCBI Taxonomy" id="1750518"/>
    <lineage>
        <taxon>Bacteria</taxon>
        <taxon>Pseudomonadati</taxon>
        <taxon>Pseudomonadota</taxon>
        <taxon>Betaproteobacteria</taxon>
        <taxon>Burkholderiales</taxon>
        <taxon>Alcaligenaceae</taxon>
        <taxon>Achromobacter</taxon>
    </lineage>
</organism>
<dbReference type="FunFam" id="1.10.10.10:FF:000001">
    <property type="entry name" value="LysR family transcriptional regulator"/>
    <property type="match status" value="1"/>
</dbReference>
<dbReference type="OrthoDB" id="646694at2"/>
<dbReference type="Proteomes" id="UP000290849">
    <property type="component" value="Unassembled WGS sequence"/>
</dbReference>
<dbReference type="GO" id="GO:0003677">
    <property type="term" value="F:DNA binding"/>
    <property type="evidence" value="ECO:0007669"/>
    <property type="project" value="UniProtKB-KW"/>
</dbReference>
<dbReference type="PRINTS" id="PR00039">
    <property type="entry name" value="HTHLYSR"/>
</dbReference>
<name>A0A4Q1HED4_9BURK</name>
<dbReference type="Gene3D" id="1.10.10.10">
    <property type="entry name" value="Winged helix-like DNA-binding domain superfamily/Winged helix DNA-binding domain"/>
    <property type="match status" value="1"/>
</dbReference>
<gene>
    <name evidence="6" type="ORF">C7R54_25065</name>
</gene>
<dbReference type="GO" id="GO:0005829">
    <property type="term" value="C:cytosol"/>
    <property type="evidence" value="ECO:0007669"/>
    <property type="project" value="TreeGrafter"/>
</dbReference>
<dbReference type="AlphaFoldDB" id="A0A4Q1HED4"/>
<evidence type="ECO:0000256" key="1">
    <source>
        <dbReference type="ARBA" id="ARBA00009437"/>
    </source>
</evidence>
<keyword evidence="4" id="KW-0804">Transcription</keyword>
<dbReference type="InterPro" id="IPR000847">
    <property type="entry name" value="LysR_HTH_N"/>
</dbReference>
<keyword evidence="2" id="KW-0805">Transcription regulation</keyword>
<proteinExistence type="inferred from homology"/>
<sequence length="298" mass="33317">MNLSTRQLRAFVAASDHGNFTRAAADIGLSQPAFSALVKSLEEELGAQLFVRNTRNVALTPFGRLFDAFARRTLFDTDTALRDLRDYATGRVGKVHVAALPSIAANWLPPVLRRFREEYPAVTTAVSDGMSQQCVELLAHGEIDFALATTDHYAPDLRRELLWTDRFHLVCPRGHPLATTRKAVTLEQIARYPFINFVKHSSVRQSLDAAFGKHELNNVLELEHLATVSAMVENNVGITVVPTLTLYQFQRPALAIRDLGGLPLTREIYILSRKNRELSMPAQALHDMLGEHVRRLAI</sequence>
<accession>A0A4Q1HED4</accession>
<comment type="similarity">
    <text evidence="1">Belongs to the LysR transcriptional regulatory family.</text>
</comment>
<evidence type="ECO:0000256" key="3">
    <source>
        <dbReference type="ARBA" id="ARBA00023125"/>
    </source>
</evidence>
<dbReference type="EMBL" id="PYAL01000008">
    <property type="protein sequence ID" value="RXN84633.1"/>
    <property type="molecule type" value="Genomic_DNA"/>
</dbReference>
<dbReference type="SUPFAM" id="SSF53850">
    <property type="entry name" value="Periplasmic binding protein-like II"/>
    <property type="match status" value="1"/>
</dbReference>
<dbReference type="InterPro" id="IPR050950">
    <property type="entry name" value="HTH-type_LysR_regulators"/>
</dbReference>
<dbReference type="InterPro" id="IPR036390">
    <property type="entry name" value="WH_DNA-bd_sf"/>
</dbReference>
<dbReference type="Gene3D" id="3.40.190.290">
    <property type="match status" value="1"/>
</dbReference>
<evidence type="ECO:0000256" key="4">
    <source>
        <dbReference type="ARBA" id="ARBA00023163"/>
    </source>
</evidence>
<keyword evidence="7" id="KW-1185">Reference proteome</keyword>